<dbReference type="EMBL" id="ASYZ01000178">
    <property type="protein sequence ID" value="EPR81184.1"/>
    <property type="molecule type" value="Genomic_DNA"/>
</dbReference>
<reference evidence="1 2" key="1">
    <citation type="submission" date="2013-05" db="EMBL/GenBank/DDBJ databases">
        <title>Genome assembly of Acinetobacter junii MTCC 11364.</title>
        <authorList>
            <person name="Khatri I."/>
            <person name="Singh N.K."/>
            <person name="Subramanian S."/>
            <person name="Mayilraj S."/>
        </authorList>
    </citation>
    <scope>NUCLEOTIDE SEQUENCE [LARGE SCALE GENOMIC DNA]</scope>
    <source>
        <strain evidence="1 2">MTCC 11364</strain>
    </source>
</reference>
<name>S7XPX6_ACIJU</name>
<proteinExistence type="predicted"/>
<organism evidence="1 2">
    <name type="scientific">Acinetobacter junii CIP 107470 = MTCC 11364</name>
    <dbReference type="NCBI Taxonomy" id="1217666"/>
    <lineage>
        <taxon>Bacteria</taxon>
        <taxon>Pseudomonadati</taxon>
        <taxon>Pseudomonadota</taxon>
        <taxon>Gammaproteobacteria</taxon>
        <taxon>Moraxellales</taxon>
        <taxon>Moraxellaceae</taxon>
        <taxon>Acinetobacter</taxon>
    </lineage>
</organism>
<accession>S7XPX6</accession>
<gene>
    <name evidence="1" type="ORF">L292_1217</name>
</gene>
<dbReference type="PATRIC" id="fig|1330047.3.peg.2964"/>
<evidence type="ECO:0000313" key="1">
    <source>
        <dbReference type="EMBL" id="EPR81184.1"/>
    </source>
</evidence>
<dbReference type="Proteomes" id="UP000018420">
    <property type="component" value="Unassembled WGS sequence"/>
</dbReference>
<evidence type="ECO:0000313" key="2">
    <source>
        <dbReference type="Proteomes" id="UP000018420"/>
    </source>
</evidence>
<dbReference type="AlphaFoldDB" id="S7XPX6"/>
<protein>
    <submittedName>
        <fullName evidence="1">Uncharacterized protein</fullName>
    </submittedName>
</protein>
<comment type="caution">
    <text evidence="1">The sequence shown here is derived from an EMBL/GenBank/DDBJ whole genome shotgun (WGS) entry which is preliminary data.</text>
</comment>
<sequence>MNKHPISYVNAYDFLSCLYGSELLCKPKTKTVKFLSCLYGSERLIHYQLFHTLFLSCLYGSEPSASVCPFKI</sequence>
<dbReference type="AntiFam" id="ANF00270">
    <property type="entry name" value="Translation of CRISPR region"/>
</dbReference>